<organism evidence="11 12">
    <name type="scientific">Nannocystis exedens</name>
    <dbReference type="NCBI Taxonomy" id="54"/>
    <lineage>
        <taxon>Bacteria</taxon>
        <taxon>Pseudomonadati</taxon>
        <taxon>Myxococcota</taxon>
        <taxon>Polyangia</taxon>
        <taxon>Nannocystales</taxon>
        <taxon>Nannocystaceae</taxon>
        <taxon>Nannocystis</taxon>
    </lineage>
</organism>
<sequence length="761" mass="83387">MIALGLSAVLAAADPAPVERPARDRVQGTLRSAGERQPVAGARVFATARRGPAWTREAVSDRDGRFVLADLPAREFVLTVVAAGRQRFEQPTTAAYWSRRKPPTIYLQPQGAGGYRTIVEQQRVSRASTVSTRLQPEEIANLPGSQGDPLRALQNLPGVARIPGGLGLIVLRGAAPNQSQVFFGEHPLPRAFHVPGLASVVQTGVLQNLEYVPGNFSAHYGNAVGGLVHLTPRVGRRDGLHGHAKLDITSVGALLEGPFGKGGSFLLAAQRGYLDLALRALPDEALQGDVIQPRYHDYQFIFDHPAGRGGTVTVRLLGASDDLRIDASGLGHFRLRAAFDRVDLAYRKRHGRWDFLLAPAVRFDRSQFDGNGLDNRRGDVVGLLRAEAGVRPLRPLQLTLGFDTQLDRYATHRVTHLGAMMTEEEAARGLLTSSGLYLSSQLELGRYAIVAGARVNAYTAADNTEFTADPRLLLRYSPHERVRVQLGAGMYSQPSLRKSLQSAGLIDQRGPDGPTIGARYLVLPGAARYLDPQLEFQPGRRVGASQAVQYSASLHVDLTAAAGLDATIFYRRVRDHLPPDPEYPELPDTASATHGVEVMLRHDLTARLFGWVAYTWMRSDARRLYPDGTITRTPADFDQRHNLVMLVGYKLPRRWSIAARFRLVTGLPYTPYVGGLNAMAQETWPIAGPLNSARMPVFHQLDLRLDRTWVLHRCIVGAYLDVQNVYNRPNAEGVVYSTDYASTRAVVGVPILPVLGVKVSY</sequence>
<dbReference type="GO" id="GO:0044718">
    <property type="term" value="P:siderophore transmembrane transport"/>
    <property type="evidence" value="ECO:0007669"/>
    <property type="project" value="TreeGrafter"/>
</dbReference>
<keyword evidence="5" id="KW-0732">Signal</keyword>
<dbReference type="GO" id="GO:0009279">
    <property type="term" value="C:cell outer membrane"/>
    <property type="evidence" value="ECO:0007669"/>
    <property type="project" value="UniProtKB-SubCell"/>
</dbReference>
<dbReference type="GO" id="GO:0030246">
    <property type="term" value="F:carbohydrate binding"/>
    <property type="evidence" value="ECO:0007669"/>
    <property type="project" value="InterPro"/>
</dbReference>
<dbReference type="STRING" id="54.SAMN02745121_03259"/>
<dbReference type="RefSeq" id="WP_096329903.1">
    <property type="nucleotide sequence ID" value="NZ_FOMX01000009.1"/>
</dbReference>
<dbReference type="GO" id="GO:0015344">
    <property type="term" value="F:siderophore uptake transmembrane transporter activity"/>
    <property type="evidence" value="ECO:0007669"/>
    <property type="project" value="TreeGrafter"/>
</dbReference>
<evidence type="ECO:0000256" key="5">
    <source>
        <dbReference type="ARBA" id="ARBA00022729"/>
    </source>
</evidence>
<dbReference type="OrthoDB" id="607931at2"/>
<dbReference type="SUPFAM" id="SSF56935">
    <property type="entry name" value="Porins"/>
    <property type="match status" value="1"/>
</dbReference>
<protein>
    <submittedName>
        <fullName evidence="11">TonB-dependent Receptor Plug Domain</fullName>
    </submittedName>
</protein>
<dbReference type="Proteomes" id="UP000199400">
    <property type="component" value="Unassembled WGS sequence"/>
</dbReference>
<evidence type="ECO:0000313" key="11">
    <source>
        <dbReference type="EMBL" id="SFE16217.1"/>
    </source>
</evidence>
<evidence type="ECO:0000256" key="6">
    <source>
        <dbReference type="ARBA" id="ARBA00023077"/>
    </source>
</evidence>
<dbReference type="InterPro" id="IPR036942">
    <property type="entry name" value="Beta-barrel_TonB_sf"/>
</dbReference>
<evidence type="ECO:0000256" key="4">
    <source>
        <dbReference type="ARBA" id="ARBA00022692"/>
    </source>
</evidence>
<evidence type="ECO:0000256" key="8">
    <source>
        <dbReference type="ARBA" id="ARBA00023170"/>
    </source>
</evidence>
<dbReference type="Pfam" id="PF00593">
    <property type="entry name" value="TonB_dep_Rec_b-barrel"/>
    <property type="match status" value="1"/>
</dbReference>
<keyword evidence="3" id="KW-1134">Transmembrane beta strand</keyword>
<feature type="domain" description="TonB-dependent receptor-like beta-barrel" evidence="10">
    <location>
        <begin position="334"/>
        <end position="724"/>
    </location>
</feature>
<dbReference type="Pfam" id="PF13620">
    <property type="entry name" value="CarboxypepD_reg"/>
    <property type="match status" value="1"/>
</dbReference>
<evidence type="ECO:0000256" key="7">
    <source>
        <dbReference type="ARBA" id="ARBA00023136"/>
    </source>
</evidence>
<name>A0A1I1Y9F7_9BACT</name>
<dbReference type="SUPFAM" id="SSF49452">
    <property type="entry name" value="Starch-binding domain-like"/>
    <property type="match status" value="1"/>
</dbReference>
<comment type="subcellular location">
    <subcellularLocation>
        <location evidence="1">Cell outer membrane</location>
        <topology evidence="1">Multi-pass membrane protein</topology>
    </subcellularLocation>
</comment>
<evidence type="ECO:0000313" key="12">
    <source>
        <dbReference type="Proteomes" id="UP000199400"/>
    </source>
</evidence>
<accession>A0A1I1Y9F7</accession>
<reference evidence="12" key="1">
    <citation type="submission" date="2016-10" db="EMBL/GenBank/DDBJ databases">
        <authorList>
            <person name="Varghese N."/>
            <person name="Submissions S."/>
        </authorList>
    </citation>
    <scope>NUCLEOTIDE SEQUENCE [LARGE SCALE GENOMIC DNA]</scope>
    <source>
        <strain evidence="12">ATCC 25963</strain>
    </source>
</reference>
<dbReference type="PANTHER" id="PTHR30069:SF29">
    <property type="entry name" value="HEMOGLOBIN AND HEMOGLOBIN-HAPTOGLOBIN-BINDING PROTEIN 1-RELATED"/>
    <property type="match status" value="1"/>
</dbReference>
<keyword evidence="8 11" id="KW-0675">Receptor</keyword>
<keyword evidence="4" id="KW-0812">Transmembrane</keyword>
<gene>
    <name evidence="11" type="ORF">SAMN02745121_03259</name>
</gene>
<keyword evidence="2" id="KW-0813">Transport</keyword>
<dbReference type="InterPro" id="IPR039426">
    <property type="entry name" value="TonB-dep_rcpt-like"/>
</dbReference>
<proteinExistence type="predicted"/>
<keyword evidence="7" id="KW-0472">Membrane</keyword>
<keyword evidence="12" id="KW-1185">Reference proteome</keyword>
<dbReference type="Gene3D" id="2.40.170.20">
    <property type="entry name" value="TonB-dependent receptor, beta-barrel domain"/>
    <property type="match status" value="1"/>
</dbReference>
<dbReference type="EMBL" id="FOMX01000009">
    <property type="protein sequence ID" value="SFE16217.1"/>
    <property type="molecule type" value="Genomic_DNA"/>
</dbReference>
<evidence type="ECO:0000259" key="10">
    <source>
        <dbReference type="Pfam" id="PF00593"/>
    </source>
</evidence>
<evidence type="ECO:0000256" key="3">
    <source>
        <dbReference type="ARBA" id="ARBA00022452"/>
    </source>
</evidence>
<keyword evidence="6" id="KW-0798">TonB box</keyword>
<evidence type="ECO:0000256" key="2">
    <source>
        <dbReference type="ARBA" id="ARBA00022448"/>
    </source>
</evidence>
<dbReference type="InterPro" id="IPR013784">
    <property type="entry name" value="Carb-bd-like_fold"/>
</dbReference>
<dbReference type="AlphaFoldDB" id="A0A1I1Y9F7"/>
<dbReference type="InterPro" id="IPR000531">
    <property type="entry name" value="Beta-barrel_TonB"/>
</dbReference>
<dbReference type="PANTHER" id="PTHR30069">
    <property type="entry name" value="TONB-DEPENDENT OUTER MEMBRANE RECEPTOR"/>
    <property type="match status" value="1"/>
</dbReference>
<keyword evidence="9" id="KW-0998">Cell outer membrane</keyword>
<evidence type="ECO:0000256" key="9">
    <source>
        <dbReference type="ARBA" id="ARBA00023237"/>
    </source>
</evidence>
<evidence type="ECO:0000256" key="1">
    <source>
        <dbReference type="ARBA" id="ARBA00004571"/>
    </source>
</evidence>